<dbReference type="SUPFAM" id="SSF48150">
    <property type="entry name" value="DNA-glycosylase"/>
    <property type="match status" value="1"/>
</dbReference>
<keyword evidence="3" id="KW-1185">Reference proteome</keyword>
<keyword evidence="1" id="KW-0862">Zinc</keyword>
<protein>
    <submittedName>
        <fullName evidence="2">DNA-3-methyladenine glycosylase I</fullName>
    </submittedName>
</protein>
<gene>
    <name evidence="2" type="ORF">SAMN05878443_1040</name>
</gene>
<name>A0A1N6G5X0_9LACT</name>
<dbReference type="InterPro" id="IPR011257">
    <property type="entry name" value="DNA_glycosylase"/>
</dbReference>
<organism evidence="2 3">
    <name type="scientific">Carnobacterium alterfunditum</name>
    <dbReference type="NCBI Taxonomy" id="28230"/>
    <lineage>
        <taxon>Bacteria</taxon>
        <taxon>Bacillati</taxon>
        <taxon>Bacillota</taxon>
        <taxon>Bacilli</taxon>
        <taxon>Lactobacillales</taxon>
        <taxon>Carnobacteriaceae</taxon>
        <taxon>Carnobacterium</taxon>
    </lineage>
</organism>
<evidence type="ECO:0000313" key="2">
    <source>
        <dbReference type="EMBL" id="SIO02884.1"/>
    </source>
</evidence>
<dbReference type="GO" id="GO:0008725">
    <property type="term" value="F:DNA-3-methyladenine glycosylase activity"/>
    <property type="evidence" value="ECO:0007669"/>
    <property type="project" value="InterPro"/>
</dbReference>
<dbReference type="STRING" id="28230.SAMN05878443_1040"/>
<dbReference type="eggNOG" id="COG2818">
    <property type="taxonomic scope" value="Bacteria"/>
</dbReference>
<keyword evidence="1" id="KW-0479">Metal-binding</keyword>
<dbReference type="OrthoDB" id="9807664at2"/>
<sequence>MKRCTWATTDLMKKYHDEEWGKPLHDDQALFELLILETMQAGLSWSIILNKRENYRKALDGFDPYKIVLYDQKKIEELLSNPGIIRNKLKINSLLKNAEAFLKVKQDYGTFDAYIWSFVKGKPIVNHFNNTEQVPAKTELSITISKEMKKRGFTFFGPVTCYAFMEAAGLINDHLNDCSFK</sequence>
<reference evidence="3" key="1">
    <citation type="submission" date="2016-11" db="EMBL/GenBank/DDBJ databases">
        <authorList>
            <person name="Varghese N."/>
            <person name="Submissions S."/>
        </authorList>
    </citation>
    <scope>NUCLEOTIDE SEQUENCE [LARGE SCALE GENOMIC DNA]</scope>
    <source>
        <strain evidence="3">313</strain>
    </source>
</reference>
<dbReference type="AlphaFoldDB" id="A0A1N6G5X0"/>
<dbReference type="GO" id="GO:0046872">
    <property type="term" value="F:metal ion binding"/>
    <property type="evidence" value="ECO:0007669"/>
    <property type="project" value="UniProtKB-KW"/>
</dbReference>
<dbReference type="PANTHER" id="PTHR30037:SF4">
    <property type="entry name" value="DNA-3-METHYLADENINE GLYCOSYLASE I"/>
    <property type="match status" value="1"/>
</dbReference>
<proteinExistence type="predicted"/>
<feature type="binding site" evidence="1">
    <location>
        <position position="178"/>
    </location>
    <ligand>
        <name>Zn(2+)</name>
        <dbReference type="ChEBI" id="CHEBI:29105"/>
    </ligand>
</feature>
<evidence type="ECO:0000256" key="1">
    <source>
        <dbReference type="PIRSR" id="PIRSR605019-1"/>
    </source>
</evidence>
<dbReference type="Proteomes" id="UP000184758">
    <property type="component" value="Unassembled WGS sequence"/>
</dbReference>
<dbReference type="EMBL" id="FSRN01000001">
    <property type="protein sequence ID" value="SIO02884.1"/>
    <property type="molecule type" value="Genomic_DNA"/>
</dbReference>
<dbReference type="Pfam" id="PF03352">
    <property type="entry name" value="Adenine_glyco"/>
    <property type="match status" value="1"/>
</dbReference>
<feature type="binding site" evidence="1">
    <location>
        <position position="174"/>
    </location>
    <ligand>
        <name>Zn(2+)</name>
        <dbReference type="ChEBI" id="CHEBI:29105"/>
    </ligand>
</feature>
<accession>A0A1N6G5X0</accession>
<feature type="binding site" evidence="1">
    <location>
        <position position="4"/>
    </location>
    <ligand>
        <name>Zn(2+)</name>
        <dbReference type="ChEBI" id="CHEBI:29105"/>
    </ligand>
</feature>
<dbReference type="RefSeq" id="WP_034547859.1">
    <property type="nucleotide sequence ID" value="NZ_FSRN01000001.1"/>
</dbReference>
<dbReference type="GO" id="GO:0006284">
    <property type="term" value="P:base-excision repair"/>
    <property type="evidence" value="ECO:0007669"/>
    <property type="project" value="InterPro"/>
</dbReference>
<feature type="binding site" evidence="1">
    <location>
        <position position="16"/>
    </location>
    <ligand>
        <name>Zn(2+)</name>
        <dbReference type="ChEBI" id="CHEBI:29105"/>
    </ligand>
</feature>
<evidence type="ECO:0000313" key="3">
    <source>
        <dbReference type="Proteomes" id="UP000184758"/>
    </source>
</evidence>
<dbReference type="PANTHER" id="PTHR30037">
    <property type="entry name" value="DNA-3-METHYLADENINE GLYCOSYLASE 1"/>
    <property type="match status" value="1"/>
</dbReference>
<dbReference type="InterPro" id="IPR052891">
    <property type="entry name" value="DNA-3mA_glycosylase"/>
</dbReference>
<dbReference type="Gene3D" id="1.10.340.30">
    <property type="entry name" value="Hypothetical protein, domain 2"/>
    <property type="match status" value="1"/>
</dbReference>
<dbReference type="InterPro" id="IPR005019">
    <property type="entry name" value="Adenine_glyco"/>
</dbReference>